<dbReference type="STRING" id="136037.A0A067RK47"/>
<organism evidence="12 13">
    <name type="scientific">Zootermopsis nevadensis</name>
    <name type="common">Dampwood termite</name>
    <dbReference type="NCBI Taxonomy" id="136037"/>
    <lineage>
        <taxon>Eukaryota</taxon>
        <taxon>Metazoa</taxon>
        <taxon>Ecdysozoa</taxon>
        <taxon>Arthropoda</taxon>
        <taxon>Hexapoda</taxon>
        <taxon>Insecta</taxon>
        <taxon>Pterygota</taxon>
        <taxon>Neoptera</taxon>
        <taxon>Polyneoptera</taxon>
        <taxon>Dictyoptera</taxon>
        <taxon>Blattodea</taxon>
        <taxon>Blattoidea</taxon>
        <taxon>Termitoidae</taxon>
        <taxon>Termopsidae</taxon>
        <taxon>Zootermopsis</taxon>
    </lineage>
</organism>
<accession>A0A067RK47</accession>
<keyword evidence="7" id="KW-0653">Protein transport</keyword>
<evidence type="ECO:0000256" key="1">
    <source>
        <dbReference type="ARBA" id="ARBA00004251"/>
    </source>
</evidence>
<keyword evidence="13" id="KW-1185">Reference proteome</keyword>
<dbReference type="GO" id="GO:0016324">
    <property type="term" value="C:apical plasma membrane"/>
    <property type="evidence" value="ECO:0007669"/>
    <property type="project" value="TreeGrafter"/>
</dbReference>
<comment type="subcellular location">
    <subcellularLocation>
        <location evidence="1">Cell membrane</location>
        <topology evidence="1">Single-pass type I membrane protein</topology>
    </subcellularLocation>
</comment>
<dbReference type="InterPro" id="IPR026112">
    <property type="entry name" value="AMN"/>
</dbReference>
<gene>
    <name evidence="12" type="ORF">L798_07633</name>
</gene>
<name>A0A067RK47_ZOONE</name>
<dbReference type="Proteomes" id="UP000027135">
    <property type="component" value="Unassembled WGS sequence"/>
</dbReference>
<evidence type="ECO:0000256" key="6">
    <source>
        <dbReference type="ARBA" id="ARBA00022729"/>
    </source>
</evidence>
<dbReference type="AlphaFoldDB" id="A0A067RK47"/>
<keyword evidence="8 11" id="KW-1133">Transmembrane helix</keyword>
<feature type="compositionally biased region" description="Basic and acidic residues" evidence="10">
    <location>
        <begin position="303"/>
        <end position="325"/>
    </location>
</feature>
<dbReference type="GO" id="GO:0015031">
    <property type="term" value="P:protein transport"/>
    <property type="evidence" value="ECO:0007669"/>
    <property type="project" value="UniProtKB-KW"/>
</dbReference>
<keyword evidence="9 11" id="KW-0472">Membrane</keyword>
<dbReference type="EMBL" id="KK852424">
    <property type="protein sequence ID" value="KDR24226.1"/>
    <property type="molecule type" value="Genomic_DNA"/>
</dbReference>
<dbReference type="PANTHER" id="PTHR14995:SF2">
    <property type="entry name" value="PROTEIN AMNIONLESS"/>
    <property type="match status" value="1"/>
</dbReference>
<feature type="transmembrane region" description="Helical" evidence="11">
    <location>
        <begin position="218"/>
        <end position="243"/>
    </location>
</feature>
<proteinExistence type="predicted"/>
<evidence type="ECO:0000256" key="5">
    <source>
        <dbReference type="ARBA" id="ARBA00022692"/>
    </source>
</evidence>
<evidence type="ECO:0000256" key="2">
    <source>
        <dbReference type="ARBA" id="ARBA00021200"/>
    </source>
</evidence>
<dbReference type="InParanoid" id="A0A067RK47"/>
<sequence length="348" mass="37749">MEIPGELTTSNAYGLIGNALLLQDMAPNEWEDALLTEPGERQFVTGEGDFTRTSSVVITGQERCSDKTGCSCEGHSELRAAVCRYTRNNNGDCYDSSRKTTCVAPVQPLGHCCAFCGAYLLLEYSASKVELGRLHSLLESYLRQDRYSSIAAHVGKPAMVEDAPRNRLQIVLADAGVYRGDCGDLADTLAAELRNNDHFGVSGVTVYASGEPLRASTWASVFGTLLGTLAAALIVLGLIFFVFTNYRPNGWVLQAHPILFARFENALSESEEAVESRVEMMPAERSTGHQASAAFDNPMYGKTKAEEGEKAVPPRGEPGKQEAHDNPVYSELLLKDEPQEGASDVQVT</sequence>
<dbReference type="Pfam" id="PF14828">
    <property type="entry name" value="Amnionless"/>
    <property type="match status" value="1"/>
</dbReference>
<evidence type="ECO:0000256" key="11">
    <source>
        <dbReference type="SAM" id="Phobius"/>
    </source>
</evidence>
<evidence type="ECO:0000256" key="3">
    <source>
        <dbReference type="ARBA" id="ARBA00022448"/>
    </source>
</evidence>
<evidence type="ECO:0000313" key="13">
    <source>
        <dbReference type="Proteomes" id="UP000027135"/>
    </source>
</evidence>
<dbReference type="GO" id="GO:0030139">
    <property type="term" value="C:endocytic vesicle"/>
    <property type="evidence" value="ECO:0007669"/>
    <property type="project" value="TreeGrafter"/>
</dbReference>
<dbReference type="OMA" id="PNEWEDA"/>
<evidence type="ECO:0000256" key="10">
    <source>
        <dbReference type="SAM" id="MobiDB-lite"/>
    </source>
</evidence>
<evidence type="ECO:0000256" key="4">
    <source>
        <dbReference type="ARBA" id="ARBA00022475"/>
    </source>
</evidence>
<keyword evidence="5 11" id="KW-0812">Transmembrane</keyword>
<keyword evidence="6" id="KW-0732">Signal</keyword>
<protein>
    <recommendedName>
        <fullName evidence="2">Protein amnionless</fullName>
    </recommendedName>
</protein>
<keyword evidence="4" id="KW-1003">Cell membrane</keyword>
<evidence type="ECO:0000256" key="8">
    <source>
        <dbReference type="ARBA" id="ARBA00022989"/>
    </source>
</evidence>
<feature type="region of interest" description="Disordered" evidence="10">
    <location>
        <begin position="276"/>
        <end position="348"/>
    </location>
</feature>
<evidence type="ECO:0000256" key="7">
    <source>
        <dbReference type="ARBA" id="ARBA00022927"/>
    </source>
</evidence>
<evidence type="ECO:0000256" key="9">
    <source>
        <dbReference type="ARBA" id="ARBA00023136"/>
    </source>
</evidence>
<reference evidence="12 13" key="1">
    <citation type="journal article" date="2014" name="Nat. Commun.">
        <title>Molecular traces of alternative social organization in a termite genome.</title>
        <authorList>
            <person name="Terrapon N."/>
            <person name="Li C."/>
            <person name="Robertson H.M."/>
            <person name="Ji L."/>
            <person name="Meng X."/>
            <person name="Booth W."/>
            <person name="Chen Z."/>
            <person name="Childers C.P."/>
            <person name="Glastad K.M."/>
            <person name="Gokhale K."/>
            <person name="Gowin J."/>
            <person name="Gronenberg W."/>
            <person name="Hermansen R.A."/>
            <person name="Hu H."/>
            <person name="Hunt B.G."/>
            <person name="Huylmans A.K."/>
            <person name="Khalil S.M."/>
            <person name="Mitchell R.D."/>
            <person name="Munoz-Torres M.C."/>
            <person name="Mustard J.A."/>
            <person name="Pan H."/>
            <person name="Reese J.T."/>
            <person name="Scharf M.E."/>
            <person name="Sun F."/>
            <person name="Vogel H."/>
            <person name="Xiao J."/>
            <person name="Yang W."/>
            <person name="Yang Z."/>
            <person name="Yang Z."/>
            <person name="Zhou J."/>
            <person name="Zhu J."/>
            <person name="Brent C.S."/>
            <person name="Elsik C.G."/>
            <person name="Goodisman M.A."/>
            <person name="Liberles D.A."/>
            <person name="Roe R.M."/>
            <person name="Vargo E.L."/>
            <person name="Vilcinskas A."/>
            <person name="Wang J."/>
            <person name="Bornberg-Bauer E."/>
            <person name="Korb J."/>
            <person name="Zhang G."/>
            <person name="Liebig J."/>
        </authorList>
    </citation>
    <scope>NUCLEOTIDE SEQUENCE [LARGE SCALE GENOMIC DNA]</scope>
    <source>
        <tissue evidence="12">Whole organism</tissue>
    </source>
</reference>
<keyword evidence="3" id="KW-0813">Transport</keyword>
<evidence type="ECO:0000313" key="12">
    <source>
        <dbReference type="EMBL" id="KDR24226.1"/>
    </source>
</evidence>
<dbReference type="PANTHER" id="PTHR14995">
    <property type="entry name" value="AMNIONLESS"/>
    <property type="match status" value="1"/>
</dbReference>
<dbReference type="GO" id="GO:0006898">
    <property type="term" value="P:receptor-mediated endocytosis"/>
    <property type="evidence" value="ECO:0007669"/>
    <property type="project" value="TreeGrafter"/>
</dbReference>